<name>B0N818_9FIRM</name>
<protein>
    <submittedName>
        <fullName evidence="2">Uncharacterized protein</fullName>
    </submittedName>
</protein>
<dbReference type="Proteomes" id="UP000005798">
    <property type="component" value="Unassembled WGS sequence"/>
</dbReference>
<reference evidence="2" key="1">
    <citation type="submission" date="2007-11" db="EMBL/GenBank/DDBJ databases">
        <authorList>
            <person name="Fulton L."/>
            <person name="Clifton S."/>
            <person name="Fulton B."/>
            <person name="Xu J."/>
            <person name="Minx P."/>
            <person name="Pepin K.H."/>
            <person name="Johnson M."/>
            <person name="Thiruvilangam P."/>
            <person name="Bhonagiri V."/>
            <person name="Nash W.E."/>
            <person name="Mardis E.R."/>
            <person name="Wilson R.K."/>
        </authorList>
    </citation>
    <scope>NUCLEOTIDE SEQUENCE [LARGE SCALE GENOMIC DNA]</scope>
    <source>
        <strain evidence="2">DSM 1402</strain>
    </source>
</reference>
<dbReference type="HOGENOM" id="CLU_2665500_0_0_9"/>
<evidence type="ECO:0000313" key="2">
    <source>
        <dbReference type="EMBL" id="EDS17956.1"/>
    </source>
</evidence>
<keyword evidence="3" id="KW-1185">Reference proteome</keyword>
<dbReference type="EMBL" id="ABFX02000008">
    <property type="protein sequence ID" value="EDS17956.1"/>
    <property type="molecule type" value="Genomic_DNA"/>
</dbReference>
<keyword evidence="1" id="KW-1133">Transmembrane helix</keyword>
<comment type="caution">
    <text evidence="2">The sequence shown here is derived from an EMBL/GenBank/DDBJ whole genome shotgun (WGS) entry which is preliminary data.</text>
</comment>
<accession>B0N818</accession>
<evidence type="ECO:0000313" key="3">
    <source>
        <dbReference type="Proteomes" id="UP000005798"/>
    </source>
</evidence>
<reference evidence="2" key="2">
    <citation type="submission" date="2014-06" db="EMBL/GenBank/DDBJ databases">
        <title>Draft genome sequence of Clostridium ramosum(DSM 1402).</title>
        <authorList>
            <person name="Sudarsanam P."/>
            <person name="Ley R."/>
            <person name="Guruge J."/>
            <person name="Turnbaugh P.J."/>
            <person name="Mahowald M."/>
            <person name="Liep D."/>
            <person name="Gordon J."/>
        </authorList>
    </citation>
    <scope>NUCLEOTIDE SEQUENCE</scope>
    <source>
        <strain evidence="2">DSM 1402</strain>
    </source>
</reference>
<sequence length="75" mass="9116">MQLHHQLILWIGSILLQSKKIFIFLYKIMIYLLVKLENLKESYSINNFNKEIKIVENLQNSYIFEDKTGIWNKNR</sequence>
<feature type="transmembrane region" description="Helical" evidence="1">
    <location>
        <begin position="7"/>
        <end position="34"/>
    </location>
</feature>
<proteinExistence type="predicted"/>
<keyword evidence="1" id="KW-0812">Transmembrane</keyword>
<evidence type="ECO:0000256" key="1">
    <source>
        <dbReference type="SAM" id="Phobius"/>
    </source>
</evidence>
<organism evidence="2 3">
    <name type="scientific">Thomasclavelia ramosa DSM 1402</name>
    <dbReference type="NCBI Taxonomy" id="445974"/>
    <lineage>
        <taxon>Bacteria</taxon>
        <taxon>Bacillati</taxon>
        <taxon>Bacillota</taxon>
        <taxon>Erysipelotrichia</taxon>
        <taxon>Erysipelotrichales</taxon>
        <taxon>Coprobacillaceae</taxon>
        <taxon>Thomasclavelia</taxon>
    </lineage>
</organism>
<keyword evidence="1" id="KW-0472">Membrane</keyword>
<dbReference type="AlphaFoldDB" id="B0N818"/>
<gene>
    <name evidence="2" type="ORF">CLORAM_02752</name>
</gene>